<keyword evidence="3" id="KW-1185">Reference proteome</keyword>
<evidence type="ECO:0000313" key="3">
    <source>
        <dbReference type="Proteomes" id="UP000289340"/>
    </source>
</evidence>
<dbReference type="PANTHER" id="PTHR31286">
    <property type="entry name" value="GLYCINE-RICH CELL WALL STRUCTURAL PROTEIN 1.8-LIKE"/>
    <property type="match status" value="1"/>
</dbReference>
<sequence length="231" mass="27441">MEQPNIDRLNIEGEVDMEFNILEYEENAIDMSLCLMGHFLANRSIWVPMKEQMVEVWRHIGEITIDELQPNHFLFLFYHKRSDENLKSIPLYMVAFWVQIHNLPLGFMTQVIGQNLGNFIVNFLEYDEKNNLNFLPPFICIQVLIDVRKALNKSKRIKRKEGEATKVSFKYEHLRPFCYLCELMGHVNEIYDKHLKMVVDDKIKNWGPKQRAKLRKLVDNGGSWWLHEEGD</sequence>
<accession>A0A445IYD9</accession>
<dbReference type="InterPro" id="IPR040256">
    <property type="entry name" value="At4g02000-like"/>
</dbReference>
<evidence type="ECO:0000313" key="2">
    <source>
        <dbReference type="EMBL" id="RZB91126.1"/>
    </source>
</evidence>
<evidence type="ECO:0000259" key="1">
    <source>
        <dbReference type="Pfam" id="PF14392"/>
    </source>
</evidence>
<gene>
    <name evidence="2" type="ORF">D0Y65_023502</name>
</gene>
<comment type="caution">
    <text evidence="2">The sequence shown here is derived from an EMBL/GenBank/DDBJ whole genome shotgun (WGS) entry which is preliminary data.</text>
</comment>
<name>A0A445IYD9_GLYSO</name>
<dbReference type="EMBL" id="QZWG01000009">
    <property type="protein sequence ID" value="RZB91126.1"/>
    <property type="molecule type" value="Genomic_DNA"/>
</dbReference>
<dbReference type="Proteomes" id="UP000289340">
    <property type="component" value="Chromosome 9"/>
</dbReference>
<feature type="domain" description="Zinc knuckle CX2CX4HX4C" evidence="1">
    <location>
        <begin position="145"/>
        <end position="189"/>
    </location>
</feature>
<reference evidence="2 3" key="1">
    <citation type="submission" date="2018-09" db="EMBL/GenBank/DDBJ databases">
        <title>A high-quality reference genome of wild soybean provides a powerful tool to mine soybean genomes.</title>
        <authorList>
            <person name="Xie M."/>
            <person name="Chung C.Y.L."/>
            <person name="Li M.-W."/>
            <person name="Wong F.-L."/>
            <person name="Chan T.-F."/>
            <person name="Lam H.-M."/>
        </authorList>
    </citation>
    <scope>NUCLEOTIDE SEQUENCE [LARGE SCALE GENOMIC DNA]</scope>
    <source>
        <strain evidence="3">cv. W05</strain>
        <tissue evidence="2">Hypocotyl of etiolated seedlings</tissue>
    </source>
</reference>
<organism evidence="2 3">
    <name type="scientific">Glycine soja</name>
    <name type="common">Wild soybean</name>
    <dbReference type="NCBI Taxonomy" id="3848"/>
    <lineage>
        <taxon>Eukaryota</taxon>
        <taxon>Viridiplantae</taxon>
        <taxon>Streptophyta</taxon>
        <taxon>Embryophyta</taxon>
        <taxon>Tracheophyta</taxon>
        <taxon>Spermatophyta</taxon>
        <taxon>Magnoliopsida</taxon>
        <taxon>eudicotyledons</taxon>
        <taxon>Gunneridae</taxon>
        <taxon>Pentapetalae</taxon>
        <taxon>rosids</taxon>
        <taxon>fabids</taxon>
        <taxon>Fabales</taxon>
        <taxon>Fabaceae</taxon>
        <taxon>Papilionoideae</taxon>
        <taxon>50 kb inversion clade</taxon>
        <taxon>NPAAA clade</taxon>
        <taxon>indigoferoid/millettioid clade</taxon>
        <taxon>Phaseoleae</taxon>
        <taxon>Glycine</taxon>
        <taxon>Glycine subgen. Soja</taxon>
    </lineage>
</organism>
<dbReference type="PANTHER" id="PTHR31286:SF153">
    <property type="entry name" value="DUF4283 DOMAIN PROTEIN"/>
    <property type="match status" value="1"/>
</dbReference>
<proteinExistence type="predicted"/>
<protein>
    <recommendedName>
        <fullName evidence="1">Zinc knuckle CX2CX4HX4C domain-containing protein</fullName>
    </recommendedName>
</protein>
<dbReference type="AlphaFoldDB" id="A0A445IYD9"/>
<dbReference type="Pfam" id="PF14392">
    <property type="entry name" value="zf-CCHC_4"/>
    <property type="match status" value="1"/>
</dbReference>
<dbReference type="InterPro" id="IPR025836">
    <property type="entry name" value="Zn_knuckle_CX2CX4HX4C"/>
</dbReference>